<evidence type="ECO:0000256" key="6">
    <source>
        <dbReference type="PIRSR" id="PIRSR000008-2"/>
    </source>
</evidence>
<dbReference type="SUPFAM" id="SSF46626">
    <property type="entry name" value="Cytochrome c"/>
    <property type="match status" value="1"/>
</dbReference>
<proteinExistence type="predicted"/>
<feature type="chain" id="PRO_5039024002" description="Cytochrome c-L" evidence="8">
    <location>
        <begin position="26"/>
        <end position="190"/>
    </location>
</feature>
<protein>
    <recommendedName>
        <fullName evidence="4">Cytochrome c-L</fullName>
    </recommendedName>
</protein>
<sequence length="190" mass="20048">MLDRLSLSAAAVCLLFALGAPAAQADISLNNTVTGEPLNLDDAPADGKDVAAFKEFMQTGKNPYLGKPDCLAKGEELFSGACSGCHGHLAEGKIGPGLNDDYWTYPQNTTDKGMFETVFGGASGQMGPMYNSVNVDEMLLVMAWVRHLYVGSPDKAEWLDEGARKTLAKYDGKPAPKPGADAPAECKMGG</sequence>
<evidence type="ECO:0000256" key="2">
    <source>
        <dbReference type="ARBA" id="ARBA00022723"/>
    </source>
</evidence>
<comment type="PTM">
    <text evidence="5">Binds 1 heme c group covalently per subunit.</text>
</comment>
<dbReference type="InterPro" id="IPR009153">
    <property type="entry name" value="Cyt_cL"/>
</dbReference>
<evidence type="ECO:0000256" key="5">
    <source>
        <dbReference type="PIRSR" id="PIRSR000008-1"/>
    </source>
</evidence>
<evidence type="ECO:0000256" key="8">
    <source>
        <dbReference type="SAM" id="SignalP"/>
    </source>
</evidence>
<dbReference type="NCBIfam" id="TIGR03872">
    <property type="entry name" value="cytochrome_MoxG"/>
    <property type="match status" value="1"/>
</dbReference>
<dbReference type="GO" id="GO:0042597">
    <property type="term" value="C:periplasmic space"/>
    <property type="evidence" value="ECO:0007669"/>
    <property type="project" value="UniProtKB-SubCell"/>
</dbReference>
<accession>A0A9E6UKA2</accession>
<evidence type="ECO:0000256" key="7">
    <source>
        <dbReference type="SAM" id="MobiDB-lite"/>
    </source>
</evidence>
<evidence type="ECO:0000256" key="3">
    <source>
        <dbReference type="ARBA" id="ARBA00023004"/>
    </source>
</evidence>
<feature type="signal peptide" evidence="8">
    <location>
        <begin position="1"/>
        <end position="25"/>
    </location>
</feature>
<dbReference type="GO" id="GO:0015945">
    <property type="term" value="P:methanol metabolic process"/>
    <property type="evidence" value="ECO:0007669"/>
    <property type="project" value="UniProtKB-UniRule"/>
</dbReference>
<dbReference type="GO" id="GO:0005506">
    <property type="term" value="F:iron ion binding"/>
    <property type="evidence" value="ECO:0007669"/>
    <property type="project" value="UniProtKB-UniRule"/>
</dbReference>
<keyword evidence="1 4" id="KW-0349">Heme</keyword>
<keyword evidence="11" id="KW-1185">Reference proteome</keyword>
<dbReference type="RefSeq" id="WP_261402066.1">
    <property type="nucleotide sequence ID" value="NZ_CP081869.1"/>
</dbReference>
<dbReference type="InterPro" id="IPR009056">
    <property type="entry name" value="Cyt_c-like_dom"/>
</dbReference>
<dbReference type="GO" id="GO:0020037">
    <property type="term" value="F:heme binding"/>
    <property type="evidence" value="ECO:0007669"/>
    <property type="project" value="UniProtKB-UniRule"/>
</dbReference>
<dbReference type="Proteomes" id="UP000825701">
    <property type="component" value="Chromosome"/>
</dbReference>
<evidence type="ECO:0000259" key="9">
    <source>
        <dbReference type="Pfam" id="PF13442"/>
    </source>
</evidence>
<dbReference type="KEGG" id="cmet:K6K41_19560"/>
<keyword evidence="2 4" id="KW-0479">Metal-binding</keyword>
<dbReference type="EMBL" id="CP081869">
    <property type="protein sequence ID" value="QZN99041.1"/>
    <property type="molecule type" value="Genomic_DNA"/>
</dbReference>
<gene>
    <name evidence="10" type="primary">moxG</name>
    <name evidence="10" type="ORF">K6K41_19560</name>
</gene>
<keyword evidence="4" id="KW-0485">Methanol utilization</keyword>
<comment type="function">
    <text evidence="4">Electron acceptor for MDH. Acts in methanol oxidation.</text>
</comment>
<feature type="binding site" description="covalent" evidence="5">
    <location>
        <position position="85"/>
    </location>
    <ligand>
        <name>heme c</name>
        <dbReference type="ChEBI" id="CHEBI:61717"/>
    </ligand>
</feature>
<evidence type="ECO:0000256" key="1">
    <source>
        <dbReference type="ARBA" id="ARBA00022617"/>
    </source>
</evidence>
<dbReference type="AlphaFoldDB" id="A0A9E6UKA2"/>
<keyword evidence="8" id="KW-0732">Signal</keyword>
<dbReference type="InterPro" id="IPR036909">
    <property type="entry name" value="Cyt_c-like_dom_sf"/>
</dbReference>
<reference evidence="10" key="1">
    <citation type="submission" date="2021-08" db="EMBL/GenBank/DDBJ databases">
        <authorList>
            <person name="Zhang H."/>
            <person name="Xu M."/>
            <person name="Yu Z."/>
            <person name="Yang L."/>
            <person name="Cai Y."/>
        </authorList>
    </citation>
    <scope>NUCLEOTIDE SEQUENCE</scope>
    <source>
        <strain evidence="10">CHL1</strain>
    </source>
</reference>
<feature type="binding site" description="covalent" evidence="5">
    <location>
        <position position="82"/>
    </location>
    <ligand>
        <name>heme c</name>
        <dbReference type="ChEBI" id="CHEBI:61717"/>
    </ligand>
</feature>
<dbReference type="PIRSF" id="PIRSF000008">
    <property type="entry name" value="Cytochrome_c551i"/>
    <property type="match status" value="1"/>
</dbReference>
<keyword evidence="4" id="KW-0813">Transport</keyword>
<feature type="binding site" description="axial binding residue" evidence="6">
    <location>
        <position position="86"/>
    </location>
    <ligand>
        <name>heme c</name>
        <dbReference type="ChEBI" id="CHEBI:61717"/>
    </ligand>
    <ligandPart>
        <name>Fe</name>
        <dbReference type="ChEBI" id="CHEBI:18248"/>
    </ligandPart>
</feature>
<feature type="region of interest" description="Disordered" evidence="7">
    <location>
        <begin position="169"/>
        <end position="190"/>
    </location>
</feature>
<organism evidence="10 11">
    <name type="scientific">Chenggangzhangella methanolivorans</name>
    <dbReference type="NCBI Taxonomy" id="1437009"/>
    <lineage>
        <taxon>Bacteria</taxon>
        <taxon>Pseudomonadati</taxon>
        <taxon>Pseudomonadota</taxon>
        <taxon>Alphaproteobacteria</taxon>
        <taxon>Hyphomicrobiales</taxon>
        <taxon>Methylopilaceae</taxon>
        <taxon>Chenggangzhangella</taxon>
    </lineage>
</organism>
<evidence type="ECO:0000313" key="10">
    <source>
        <dbReference type="EMBL" id="QZN99041.1"/>
    </source>
</evidence>
<dbReference type="Pfam" id="PF13442">
    <property type="entry name" value="Cytochrome_CBB3"/>
    <property type="match status" value="1"/>
</dbReference>
<feature type="domain" description="Cytochrome c" evidence="9">
    <location>
        <begin position="72"/>
        <end position="139"/>
    </location>
</feature>
<comment type="subcellular location">
    <subcellularLocation>
        <location evidence="4">Periplasm</location>
    </subcellularLocation>
</comment>
<keyword evidence="3 4" id="KW-0408">Iron</keyword>
<evidence type="ECO:0000313" key="11">
    <source>
        <dbReference type="Proteomes" id="UP000825701"/>
    </source>
</evidence>
<keyword evidence="4" id="KW-0249">Electron transport</keyword>
<name>A0A9E6UKA2_9HYPH</name>
<dbReference type="Gene3D" id="1.10.760.10">
    <property type="entry name" value="Cytochrome c-like domain"/>
    <property type="match status" value="1"/>
</dbReference>
<evidence type="ECO:0000256" key="4">
    <source>
        <dbReference type="PIRNR" id="PIRNR000008"/>
    </source>
</evidence>
<keyword evidence="4" id="KW-0574">Periplasm</keyword>
<dbReference type="GO" id="GO:0009055">
    <property type="term" value="F:electron transfer activity"/>
    <property type="evidence" value="ECO:0007669"/>
    <property type="project" value="UniProtKB-UniRule"/>
</dbReference>